<protein>
    <submittedName>
        <fullName evidence="1">Uncharacterized protein</fullName>
    </submittedName>
</protein>
<dbReference type="AlphaFoldDB" id="A0A8H3CKR7"/>
<dbReference type="EMBL" id="CAJMWV010003868">
    <property type="protein sequence ID" value="CAE6489258.1"/>
    <property type="molecule type" value="Genomic_DNA"/>
</dbReference>
<comment type="caution">
    <text evidence="1">The sequence shown here is derived from an EMBL/GenBank/DDBJ whole genome shotgun (WGS) entry which is preliminary data.</text>
</comment>
<accession>A0A8H3CKR7</accession>
<name>A0A8H3CKR7_9AGAM</name>
<reference evidence="1" key="1">
    <citation type="submission" date="2021-01" db="EMBL/GenBank/DDBJ databases">
        <authorList>
            <person name="Kaushik A."/>
        </authorList>
    </citation>
    <scope>NUCLEOTIDE SEQUENCE</scope>
    <source>
        <strain evidence="1">AG3-1AP</strain>
    </source>
</reference>
<sequence>MVTTLPPSAPRRSSITFLSGVLLQFIIPMSQDGALNTHRDKVAGACNLRALWPESTETSQAEELFDGVGMRVDYMEDCGLKSSCVHVLGKSQRHDKATTEYELGKSTIIIWARCISSYNDPKLLRRAIEKALEGLWILFPLGRQVDPLGNPVADALIQCLNNLSDTLTEEETHEVGAIG</sequence>
<evidence type="ECO:0000313" key="2">
    <source>
        <dbReference type="Proteomes" id="UP000663831"/>
    </source>
</evidence>
<proteinExistence type="predicted"/>
<dbReference type="Proteomes" id="UP000663831">
    <property type="component" value="Unassembled WGS sequence"/>
</dbReference>
<gene>
    <name evidence="1" type="ORF">RDB_LOCUS107091</name>
</gene>
<evidence type="ECO:0000313" key="1">
    <source>
        <dbReference type="EMBL" id="CAE6489258.1"/>
    </source>
</evidence>
<organism evidence="1 2">
    <name type="scientific">Rhizoctonia solani</name>
    <dbReference type="NCBI Taxonomy" id="456999"/>
    <lineage>
        <taxon>Eukaryota</taxon>
        <taxon>Fungi</taxon>
        <taxon>Dikarya</taxon>
        <taxon>Basidiomycota</taxon>
        <taxon>Agaricomycotina</taxon>
        <taxon>Agaricomycetes</taxon>
        <taxon>Cantharellales</taxon>
        <taxon>Ceratobasidiaceae</taxon>
        <taxon>Rhizoctonia</taxon>
    </lineage>
</organism>